<feature type="region of interest" description="Disordered" evidence="1">
    <location>
        <begin position="797"/>
        <end position="834"/>
    </location>
</feature>
<protein>
    <recommendedName>
        <fullName evidence="5">Transmembrane protein</fullName>
    </recommendedName>
</protein>
<feature type="region of interest" description="Disordered" evidence="1">
    <location>
        <begin position="1117"/>
        <end position="1140"/>
    </location>
</feature>
<accession>A0A3M7C8G5</accession>
<evidence type="ECO:0000313" key="3">
    <source>
        <dbReference type="EMBL" id="RMY48441.1"/>
    </source>
</evidence>
<feature type="compositionally biased region" description="Polar residues" evidence="1">
    <location>
        <begin position="295"/>
        <end position="310"/>
    </location>
</feature>
<evidence type="ECO:0000256" key="1">
    <source>
        <dbReference type="SAM" id="MobiDB-lite"/>
    </source>
</evidence>
<evidence type="ECO:0008006" key="5">
    <source>
        <dbReference type="Google" id="ProtNLM"/>
    </source>
</evidence>
<dbReference type="AlphaFoldDB" id="A0A3M7C8G5"/>
<reference evidence="3 4" key="1">
    <citation type="journal article" date="2018" name="BMC Genomics">
        <title>Genomic evidence for intraspecific hybridization in a clonal and extremely halotolerant yeast.</title>
        <authorList>
            <person name="Gostincar C."/>
            <person name="Stajich J.E."/>
            <person name="Zupancic J."/>
            <person name="Zalar P."/>
            <person name="Gunde-Cimerman N."/>
        </authorList>
    </citation>
    <scope>NUCLEOTIDE SEQUENCE [LARGE SCALE GENOMIC DNA]</scope>
    <source>
        <strain evidence="3 4">EXF-151</strain>
    </source>
</reference>
<dbReference type="Proteomes" id="UP000270230">
    <property type="component" value="Unassembled WGS sequence"/>
</dbReference>
<proteinExistence type="predicted"/>
<dbReference type="OrthoDB" id="3896830at2759"/>
<keyword evidence="2" id="KW-1133">Transmembrane helix</keyword>
<feature type="region of interest" description="Disordered" evidence="1">
    <location>
        <begin position="101"/>
        <end position="154"/>
    </location>
</feature>
<feature type="compositionally biased region" description="Polar residues" evidence="1">
    <location>
        <begin position="117"/>
        <end position="142"/>
    </location>
</feature>
<name>A0A3M7C8G5_HORWE</name>
<feature type="compositionally biased region" description="Polar residues" evidence="1">
    <location>
        <begin position="433"/>
        <end position="446"/>
    </location>
</feature>
<evidence type="ECO:0000313" key="4">
    <source>
        <dbReference type="Proteomes" id="UP000270230"/>
    </source>
</evidence>
<organism evidence="3 4">
    <name type="scientific">Hortaea werneckii</name>
    <name type="common">Black yeast</name>
    <name type="synonym">Cladosporium werneckii</name>
    <dbReference type="NCBI Taxonomy" id="91943"/>
    <lineage>
        <taxon>Eukaryota</taxon>
        <taxon>Fungi</taxon>
        <taxon>Dikarya</taxon>
        <taxon>Ascomycota</taxon>
        <taxon>Pezizomycotina</taxon>
        <taxon>Dothideomycetes</taxon>
        <taxon>Dothideomycetidae</taxon>
        <taxon>Mycosphaerellales</taxon>
        <taxon>Teratosphaeriaceae</taxon>
        <taxon>Hortaea</taxon>
    </lineage>
</organism>
<feature type="compositionally biased region" description="Polar residues" evidence="1">
    <location>
        <begin position="797"/>
        <end position="807"/>
    </location>
</feature>
<feature type="compositionally biased region" description="Low complexity" evidence="1">
    <location>
        <begin position="808"/>
        <end position="817"/>
    </location>
</feature>
<comment type="caution">
    <text evidence="3">The sequence shown here is derived from an EMBL/GenBank/DDBJ whole genome shotgun (WGS) entry which is preliminary data.</text>
</comment>
<feature type="transmembrane region" description="Helical" evidence="2">
    <location>
        <begin position="44"/>
        <end position="66"/>
    </location>
</feature>
<gene>
    <name evidence="3" type="ORF">D0865_08081</name>
</gene>
<feature type="region of interest" description="Disordered" evidence="1">
    <location>
        <begin position="1024"/>
        <end position="1057"/>
    </location>
</feature>
<dbReference type="EMBL" id="QWIN01000666">
    <property type="protein sequence ID" value="RMY48441.1"/>
    <property type="molecule type" value="Genomic_DNA"/>
</dbReference>
<feature type="region of interest" description="Disordered" evidence="1">
    <location>
        <begin position="285"/>
        <end position="328"/>
    </location>
</feature>
<evidence type="ECO:0000256" key="2">
    <source>
        <dbReference type="SAM" id="Phobius"/>
    </source>
</evidence>
<keyword evidence="2" id="KW-0812">Transmembrane</keyword>
<keyword evidence="2" id="KW-0472">Membrane</keyword>
<feature type="region of interest" description="Disordered" evidence="1">
    <location>
        <begin position="432"/>
        <end position="481"/>
    </location>
</feature>
<sequence>MDASAFEVDPIETITFAELFSSIPLPIRRPITATLSVGIHIAKVFLLLAALAGCAAAYCLALAWIYTLRVQSRLLVLNAALLKIAFHQDRPVQDVRIRPPAAQTVRHYVPPNRNGRQDQTQLNSNEAITAPSTRETGSTQDRNTGETDSARTGDVAHNIVGLSLDKDPLSLRRQAEHETALNTGTVDGSVSSGAHQAPVLLPQELRSQASLPNGRLTQPTGVDDTTHAQTTWLKGINTAPPSAVFEAGPPLKTADLRNVDAGPSLQGSAEALSVARAFLNDATKAGNKNRGSGHVKSQSVTSHVPNASSARNDRKTAQSFVSVRGNPSRANAPPGLPYVYIFSVPLCFGVQNLTMHRQARASPIRPSSVNSLLPGQLPPHILAAKEARERRSRVHQAEDVDKLTAKTVLPPPPALASKNRYAALSQDVLTPESPATSISSFTQTKESSMENEQKSSDYSGSRLNTHEEPLLGVPSKTSGARGLRKDSLIFSIETLKSFDTPLATCALEKKTCALCQRSLLQPSSVQKDVCSNCCSVVNTIDDARAIIEDHGLGDAHKSFKGKETNFRPEYCIVTMLTGRVGVSEHNEQPIAPSNATANTLTQETLHYPPSARTKSSLVPTAQPFFASRNAQSDVTLIGRTSDANEQMQQTRWQDTVNMSTGSTFYGHSALLHDSHGWNNVVDAHGGYLNPPQPGQAYHNSFLLPGESDLSDYHAVLDARANPSVEHHSLGADLQTPFGALLTSLSPSKAIPILKPAVSEPDPRLELKPLSDDSANLASASLEKDASFDSCAYPFQVTTNGQENPATKSSSSSVALSSESRENHPESGTWSAHNRGIEIEPVVDRLTMQDCAANVFQQENDESLISFQSGEEKGGPKNTHSGLHCVERKSTGSAKTVASGRAQLDTFDDAPEPEPELSGDQCETIAASHEPSNNKNSNKIAQKERRQVRKVLRDELLMAWCRRESARKRVAGSFSLERMKALQDATRVYHAKREGLQKASAEGELNKDDALMFPKMPVNDVSTPLRWPPGADEAFRTQQEQARQSERKDEIPDPAATSIDEDLGVLKQQALKALQNFRNAEASVKYPAPQGRAKMKQLKEDARAKLKRARQWYIRKRKKVEDKNPDDPSLVEELPWVAESA</sequence>